<feature type="transmembrane region" description="Helical" evidence="1">
    <location>
        <begin position="21"/>
        <end position="41"/>
    </location>
</feature>
<reference evidence="2" key="1">
    <citation type="submission" date="2021-05" db="EMBL/GenBank/DDBJ databases">
        <authorList>
            <person name="Alioto T."/>
            <person name="Alioto T."/>
            <person name="Gomez Garrido J."/>
        </authorList>
    </citation>
    <scope>NUCLEOTIDE SEQUENCE</scope>
</reference>
<evidence type="ECO:0000256" key="1">
    <source>
        <dbReference type="SAM" id="Phobius"/>
    </source>
</evidence>
<keyword evidence="1" id="KW-1133">Transmembrane helix</keyword>
<organism evidence="2">
    <name type="scientific">Cacopsylla melanoneura</name>
    <dbReference type="NCBI Taxonomy" id="428564"/>
    <lineage>
        <taxon>Eukaryota</taxon>
        <taxon>Metazoa</taxon>
        <taxon>Ecdysozoa</taxon>
        <taxon>Arthropoda</taxon>
        <taxon>Hexapoda</taxon>
        <taxon>Insecta</taxon>
        <taxon>Pterygota</taxon>
        <taxon>Neoptera</taxon>
        <taxon>Paraneoptera</taxon>
        <taxon>Hemiptera</taxon>
        <taxon>Sternorrhyncha</taxon>
        <taxon>Psylloidea</taxon>
        <taxon>Psyllidae</taxon>
        <taxon>Psyllinae</taxon>
        <taxon>Cacopsylla</taxon>
    </lineage>
</organism>
<name>A0A8D8Y9M4_9HEMI</name>
<proteinExistence type="predicted"/>
<dbReference type="EMBL" id="HBUF01366781">
    <property type="protein sequence ID" value="CAG6723995.1"/>
    <property type="molecule type" value="Transcribed_RNA"/>
</dbReference>
<accession>A0A8D8Y9M4</accession>
<sequence>MVLNPRVKKRLVKRENQRDPVYRNYTGLILVDFYFLLYYIAHYRESIVSRWLAKDQKMLTLVPEVQCSNLVPKWQFYSLVICTCYVLGAQKCSRQFRTKFS</sequence>
<dbReference type="EMBL" id="HBUF01366783">
    <property type="protein sequence ID" value="CAG6723996.1"/>
    <property type="molecule type" value="Transcribed_RNA"/>
</dbReference>
<keyword evidence="1" id="KW-0812">Transmembrane</keyword>
<evidence type="ECO:0000313" key="2">
    <source>
        <dbReference type="EMBL" id="CAG6723995.1"/>
    </source>
</evidence>
<protein>
    <submittedName>
        <fullName evidence="2">Uncharacterized protein</fullName>
    </submittedName>
</protein>
<dbReference type="AlphaFoldDB" id="A0A8D8Y9M4"/>
<keyword evidence="1" id="KW-0472">Membrane</keyword>